<proteinExistence type="predicted"/>
<dbReference type="InterPro" id="IPR032330">
    <property type="entry name" value="EF-G-binding_C"/>
</dbReference>
<evidence type="ECO:0000313" key="4">
    <source>
        <dbReference type="Proteomes" id="UP000037405"/>
    </source>
</evidence>
<name>A0A0M0GRA4_9BACI</name>
<feature type="domain" description="Elongation factor G-binding protein C-terminal treble-clef zinc-finger" evidence="2">
    <location>
        <begin position="100"/>
        <end position="204"/>
    </location>
</feature>
<dbReference type="AlphaFoldDB" id="A0A0M0GRA4"/>
<feature type="domain" description="Elongation factor G-binding protein N-terminal" evidence="1">
    <location>
        <begin position="4"/>
        <end position="86"/>
    </location>
</feature>
<organism evidence="3 4">
    <name type="scientific">Rossellomorea marisflavi</name>
    <dbReference type="NCBI Taxonomy" id="189381"/>
    <lineage>
        <taxon>Bacteria</taxon>
        <taxon>Bacillati</taxon>
        <taxon>Bacillota</taxon>
        <taxon>Bacilli</taxon>
        <taxon>Bacillales</taxon>
        <taxon>Bacillaceae</taxon>
        <taxon>Rossellomorea</taxon>
    </lineage>
</organism>
<dbReference type="InterPro" id="IPR038344">
    <property type="entry name" value="EF-G_N_sf"/>
</dbReference>
<dbReference type="Pfam" id="PF07299">
    <property type="entry name" value="EF-G-binding_N"/>
    <property type="match status" value="1"/>
</dbReference>
<evidence type="ECO:0000313" key="3">
    <source>
        <dbReference type="EMBL" id="KON91951.1"/>
    </source>
</evidence>
<dbReference type="STRING" id="189381.GCA_900166615_03155"/>
<accession>A0A0M0GRA4</accession>
<dbReference type="EMBL" id="LGUE01000001">
    <property type="protein sequence ID" value="KON91951.1"/>
    <property type="molecule type" value="Genomic_DNA"/>
</dbReference>
<evidence type="ECO:0000259" key="1">
    <source>
        <dbReference type="Pfam" id="PF07299"/>
    </source>
</evidence>
<dbReference type="OrthoDB" id="1891078at2"/>
<dbReference type="InterPro" id="IPR010841">
    <property type="entry name" value="EF-G-binding_N"/>
</dbReference>
<sequence>MERFIRNDQLNEISNQTQILLNGYSTVNDLNVLHALRGLVKDKVSGLFTDLTVSQEGRLKAIEAVKDPVQAEDFLSGLDPYVIPFPQLTEAKLKKLFPKVKKLKIPDLSELNETNLSYLGWNDYGQERKYLVIEREGKLTGLKGRFTPSNKKGICAICHSFSEIGMFMSESRKSQQGTYVNRGNYVCQDSMVCNARIKGLERLHDFQERMKS</sequence>
<comment type="caution">
    <text evidence="3">The sequence shown here is derived from an EMBL/GenBank/DDBJ whole genome shotgun (WGS) entry which is preliminary data.</text>
</comment>
<protein>
    <submittedName>
        <fullName evidence="3">Ferrous iron transporter A</fullName>
    </submittedName>
</protein>
<keyword evidence="4" id="KW-1185">Reference proteome</keyword>
<dbReference type="RefSeq" id="WP_053427150.1">
    <property type="nucleotide sequence ID" value="NZ_JAUKEH010000001.1"/>
</dbReference>
<dbReference type="Pfam" id="PF16571">
    <property type="entry name" value="FBP_C"/>
    <property type="match status" value="1"/>
</dbReference>
<evidence type="ECO:0000259" key="2">
    <source>
        <dbReference type="Pfam" id="PF16571"/>
    </source>
</evidence>
<dbReference type="CDD" id="cd16342">
    <property type="entry name" value="FusC_FusB"/>
    <property type="match status" value="1"/>
</dbReference>
<reference evidence="4" key="1">
    <citation type="submission" date="2015-07" db="EMBL/GenBank/DDBJ databases">
        <title>Fjat-14235 jcm11544.</title>
        <authorList>
            <person name="Liu B."/>
            <person name="Wang J."/>
            <person name="Zhu Y."/>
            <person name="Liu G."/>
            <person name="Chen Q."/>
            <person name="Chen Z."/>
            <person name="Lan J."/>
            <person name="Che J."/>
            <person name="Ge C."/>
            <person name="Shi H."/>
            <person name="Pan Z."/>
            <person name="Liu X."/>
        </authorList>
    </citation>
    <scope>NUCLEOTIDE SEQUENCE [LARGE SCALE GENOMIC DNA]</scope>
    <source>
        <strain evidence="4">JCM 11544</strain>
    </source>
</reference>
<dbReference type="Proteomes" id="UP000037405">
    <property type="component" value="Unassembled WGS sequence"/>
</dbReference>
<gene>
    <name evidence="3" type="ORF">AF331_05630</name>
</gene>
<dbReference type="Gene3D" id="1.20.1280.250">
    <property type="match status" value="1"/>
</dbReference>
<dbReference type="PATRIC" id="fig|189381.12.peg.1263"/>